<proteinExistence type="predicted"/>
<feature type="repeat" description="ANK" evidence="1">
    <location>
        <begin position="210"/>
        <end position="242"/>
    </location>
</feature>
<dbReference type="Gene3D" id="2.60.40.420">
    <property type="entry name" value="Cupredoxins - blue copper proteins"/>
    <property type="match status" value="1"/>
</dbReference>
<dbReference type="PANTHER" id="PTHR22677">
    <property type="entry name" value="ANKYRIN REPEAT DOMAIN-CONTAINING PROTEIN 60"/>
    <property type="match status" value="1"/>
</dbReference>
<feature type="repeat" description="ANK" evidence="1">
    <location>
        <begin position="177"/>
        <end position="209"/>
    </location>
</feature>
<dbReference type="SUPFAM" id="SSF48403">
    <property type="entry name" value="Ankyrin repeat"/>
    <property type="match status" value="1"/>
</dbReference>
<dbReference type="AlphaFoldDB" id="A0A1V9ZK93"/>
<keyword evidence="3" id="KW-1185">Reference proteome</keyword>
<dbReference type="InterPro" id="IPR008972">
    <property type="entry name" value="Cupredoxin"/>
</dbReference>
<dbReference type="PROSITE" id="PS50297">
    <property type="entry name" value="ANK_REP_REGION"/>
    <property type="match status" value="2"/>
</dbReference>
<dbReference type="InterPro" id="IPR002110">
    <property type="entry name" value="Ankyrin_rpt"/>
</dbReference>
<gene>
    <name evidence="2" type="ORF">ACHHYP_20393</name>
</gene>
<dbReference type="EMBL" id="JNBR01000089">
    <property type="protein sequence ID" value="OQR98220.1"/>
    <property type="molecule type" value="Genomic_DNA"/>
</dbReference>
<organism evidence="2 3">
    <name type="scientific">Achlya hypogyna</name>
    <name type="common">Oomycete</name>
    <name type="synonym">Protoachlya hypogyna</name>
    <dbReference type="NCBI Taxonomy" id="1202772"/>
    <lineage>
        <taxon>Eukaryota</taxon>
        <taxon>Sar</taxon>
        <taxon>Stramenopiles</taxon>
        <taxon>Oomycota</taxon>
        <taxon>Saprolegniomycetes</taxon>
        <taxon>Saprolegniales</taxon>
        <taxon>Achlyaceae</taxon>
        <taxon>Achlya</taxon>
    </lineage>
</organism>
<name>A0A1V9ZK93_ACHHY</name>
<dbReference type="InterPro" id="IPR036770">
    <property type="entry name" value="Ankyrin_rpt-contain_sf"/>
</dbReference>
<dbReference type="STRING" id="1202772.A0A1V9ZK93"/>
<evidence type="ECO:0000313" key="2">
    <source>
        <dbReference type="EMBL" id="OQR98220.1"/>
    </source>
</evidence>
<dbReference type="SMART" id="SM00248">
    <property type="entry name" value="ANK"/>
    <property type="match status" value="4"/>
</dbReference>
<evidence type="ECO:0000256" key="1">
    <source>
        <dbReference type="PROSITE-ProRule" id="PRU00023"/>
    </source>
</evidence>
<dbReference type="Pfam" id="PF00023">
    <property type="entry name" value="Ank"/>
    <property type="match status" value="1"/>
</dbReference>
<dbReference type="Gene3D" id="1.25.40.20">
    <property type="entry name" value="Ankyrin repeat-containing domain"/>
    <property type="match status" value="1"/>
</dbReference>
<feature type="repeat" description="ANK" evidence="1">
    <location>
        <begin position="144"/>
        <end position="176"/>
    </location>
</feature>
<evidence type="ECO:0000313" key="3">
    <source>
        <dbReference type="Proteomes" id="UP000243579"/>
    </source>
</evidence>
<dbReference type="InterPro" id="IPR039323">
    <property type="entry name" value="ANKRD_45/46/60"/>
</dbReference>
<keyword evidence="1" id="KW-0040">ANK repeat</keyword>
<dbReference type="SUPFAM" id="SSF49503">
    <property type="entry name" value="Cupredoxins"/>
    <property type="match status" value="1"/>
</dbReference>
<dbReference type="PROSITE" id="PS50088">
    <property type="entry name" value="ANK_REPEAT"/>
    <property type="match status" value="3"/>
</dbReference>
<dbReference type="Pfam" id="PF12796">
    <property type="entry name" value="Ank_2"/>
    <property type="match status" value="1"/>
</dbReference>
<dbReference type="Proteomes" id="UP000243579">
    <property type="component" value="Unassembled WGS sequence"/>
</dbReference>
<reference evidence="2 3" key="1">
    <citation type="journal article" date="2014" name="Genome Biol. Evol.">
        <title>The secreted proteins of Achlya hypogyna and Thraustotheca clavata identify the ancestral oomycete secretome and reveal gene acquisitions by horizontal gene transfer.</title>
        <authorList>
            <person name="Misner I."/>
            <person name="Blouin N."/>
            <person name="Leonard G."/>
            <person name="Richards T.A."/>
            <person name="Lane C.E."/>
        </authorList>
    </citation>
    <scope>NUCLEOTIDE SEQUENCE [LARGE SCALE GENOMIC DNA]</scope>
    <source>
        <strain evidence="2 3">ATCC 48635</strain>
    </source>
</reference>
<dbReference type="OrthoDB" id="78539at2759"/>
<sequence>MSAAITIANFAFNPQHVTLPKGSTVTWVHANPHAPLHSITSVGGDCDSPELVLGQKHQHFFASPGTFKYYCHRYSFMQASITITDSACEGPREPVSPVANARGTSFQLTMTTHDAFVHAASLNQTSVLERWISKGLDVDGADSDGHTALCMAATNQCVDAMQLLVANGAHVRGQQAGGQTALHCACTWGRLPAVDLLIAHSADVNARDANKRVPLHCASRNGHLDVVRHLLAAQADPYLADECGNTPFQVATAWKRLDVLEALEVYSTTTFREDMRRRLRLAVARVDLPTGVLKAIFECLA</sequence>
<dbReference type="PANTHER" id="PTHR22677:SF4">
    <property type="entry name" value="USHER SYNDROME TYPE-1G PROTEIN-LIKE PROTEIN"/>
    <property type="match status" value="1"/>
</dbReference>
<protein>
    <submittedName>
        <fullName evidence="2">Uncharacterized protein</fullName>
    </submittedName>
</protein>
<accession>A0A1V9ZK93</accession>
<comment type="caution">
    <text evidence="2">The sequence shown here is derived from an EMBL/GenBank/DDBJ whole genome shotgun (WGS) entry which is preliminary data.</text>
</comment>